<dbReference type="PANTHER" id="PTHR13376:SF0">
    <property type="entry name" value="INTRAFLAGELLAR TRANSPORT PROTEIN 46 HOMOLOG"/>
    <property type="match status" value="1"/>
</dbReference>
<proteinExistence type="inferred from homology"/>
<feature type="compositionally biased region" description="Acidic residues" evidence="7">
    <location>
        <begin position="122"/>
        <end position="144"/>
    </location>
</feature>
<dbReference type="AlphaFoldDB" id="A0A5A8CTR9"/>
<organism evidence="8 11">
    <name type="scientific">Cafeteria roenbergensis</name>
    <name type="common">Marine flagellate</name>
    <dbReference type="NCBI Taxonomy" id="33653"/>
    <lineage>
        <taxon>Eukaryota</taxon>
        <taxon>Sar</taxon>
        <taxon>Stramenopiles</taxon>
        <taxon>Bigyra</taxon>
        <taxon>Opalozoa</taxon>
        <taxon>Bicosoecida</taxon>
        <taxon>Cafeteriaceae</taxon>
        <taxon>Cafeteria</taxon>
    </lineage>
</organism>
<dbReference type="PANTHER" id="PTHR13376">
    <property type="entry name" value="INTRAFLAGELLAR TRANSPORT PROTEIN 46 HOMOLOG"/>
    <property type="match status" value="1"/>
</dbReference>
<evidence type="ECO:0000256" key="3">
    <source>
        <dbReference type="ARBA" id="ARBA00022490"/>
    </source>
</evidence>
<evidence type="ECO:0000256" key="5">
    <source>
        <dbReference type="ARBA" id="ARBA00023212"/>
    </source>
</evidence>
<evidence type="ECO:0000256" key="2">
    <source>
        <dbReference type="ARBA" id="ARBA00007700"/>
    </source>
</evidence>
<dbReference type="Proteomes" id="UP000322899">
    <property type="component" value="Unassembled WGS sequence"/>
</dbReference>
<dbReference type="OrthoDB" id="2119217at2759"/>
<feature type="compositionally biased region" description="Low complexity" evidence="7">
    <location>
        <begin position="63"/>
        <end position="74"/>
    </location>
</feature>
<evidence type="ECO:0000313" key="9">
    <source>
        <dbReference type="EMBL" id="KAA0178317.1"/>
    </source>
</evidence>
<comment type="subcellular location">
    <subcellularLocation>
        <location evidence="1">Cytoplasm</location>
        <location evidence="1">Cytoskeleton</location>
        <location evidence="1">Cilium basal body</location>
    </subcellularLocation>
</comment>
<feature type="compositionally biased region" description="Low complexity" evidence="7">
    <location>
        <begin position="145"/>
        <end position="172"/>
    </location>
</feature>
<dbReference type="GO" id="GO:0042073">
    <property type="term" value="P:intraciliary transport"/>
    <property type="evidence" value="ECO:0007669"/>
    <property type="project" value="InterPro"/>
</dbReference>
<keyword evidence="11" id="KW-1185">Reference proteome</keyword>
<name>A0A5A8CTR9_CAFRO</name>
<dbReference type="GO" id="GO:0005815">
    <property type="term" value="C:microtubule organizing center"/>
    <property type="evidence" value="ECO:0007669"/>
    <property type="project" value="TreeGrafter"/>
</dbReference>
<feature type="compositionally biased region" description="Basic and acidic residues" evidence="7">
    <location>
        <begin position="77"/>
        <end position="92"/>
    </location>
</feature>
<dbReference type="GO" id="GO:0030992">
    <property type="term" value="C:intraciliary transport particle B"/>
    <property type="evidence" value="ECO:0007669"/>
    <property type="project" value="TreeGrafter"/>
</dbReference>
<evidence type="ECO:0000256" key="1">
    <source>
        <dbReference type="ARBA" id="ARBA00004120"/>
    </source>
</evidence>
<feature type="region of interest" description="Disordered" evidence="7">
    <location>
        <begin position="1"/>
        <end position="190"/>
    </location>
</feature>
<dbReference type="GO" id="GO:0031514">
    <property type="term" value="C:motile cilium"/>
    <property type="evidence" value="ECO:0007669"/>
    <property type="project" value="TreeGrafter"/>
</dbReference>
<comment type="caution">
    <text evidence="8">The sequence shown here is derived from an EMBL/GenBank/DDBJ whole genome shotgun (WGS) entry which is preliminary data.</text>
</comment>
<comment type="similarity">
    <text evidence="2">Belongs to the IFT46 family.</text>
</comment>
<feature type="compositionally biased region" description="Low complexity" evidence="7">
    <location>
        <begin position="1"/>
        <end position="15"/>
    </location>
</feature>
<dbReference type="Pfam" id="PF12317">
    <property type="entry name" value="IFT46_B_C"/>
    <property type="match status" value="1"/>
</dbReference>
<evidence type="ECO:0000256" key="7">
    <source>
        <dbReference type="SAM" id="MobiDB-lite"/>
    </source>
</evidence>
<evidence type="ECO:0000313" key="8">
    <source>
        <dbReference type="EMBL" id="KAA0155877.1"/>
    </source>
</evidence>
<sequence>MASGDDGGDFADSFGESMASPDAREAGSRTAGRVANQRFDEAHELSGDLDESVDTNAQSMSMASPAARPKGAAAGRHRGEQGDSPPRDDGSGVDRAGYPPDDVEIPKREGGARVRGGMYAAPDDDEDGDEDGDEEEEEETEDEASGAGAPVASMAASGAGSTARQGSGAAAGAAGGGEGSASKAPRGYDPAEYSHLKVSKEIRELFEHIGRYKPHVHDLPTRLRPFVPDFVPSVGEIDPFLKPVRPDGERDTLGMERLDEPAATQSDSTVLELQLRALSKKSHIQPNAVRSIPEADKNPREIQKWIDNIAELHRTKPPTQVRYSKPMPDVEELMQEWPAEVEAVLQSVDAPSADVDLSLEEYARVACALTGVPVHSSDSIVQSLHVLFTLFAEFRANQHFQVGAGDGAAAPGAPGYS</sequence>
<dbReference type="OMA" id="MYDAQPR"/>
<dbReference type="GO" id="GO:0060271">
    <property type="term" value="P:cilium assembly"/>
    <property type="evidence" value="ECO:0007669"/>
    <property type="project" value="TreeGrafter"/>
</dbReference>
<keyword evidence="3" id="KW-0963">Cytoplasm</keyword>
<keyword evidence="4" id="KW-0969">Cilium</keyword>
<keyword evidence="6" id="KW-0966">Cell projection</keyword>
<evidence type="ECO:0000313" key="10">
    <source>
        <dbReference type="Proteomes" id="UP000322899"/>
    </source>
</evidence>
<evidence type="ECO:0000256" key="4">
    <source>
        <dbReference type="ARBA" id="ARBA00023069"/>
    </source>
</evidence>
<evidence type="ECO:0000256" key="6">
    <source>
        <dbReference type="ARBA" id="ARBA00023273"/>
    </source>
</evidence>
<protein>
    <recommendedName>
        <fullName evidence="12">Intraflagellar transport protein 46 homolog</fullName>
    </recommendedName>
</protein>
<dbReference type="InterPro" id="IPR022088">
    <property type="entry name" value="Intraflagellar_transp_cmplxB"/>
</dbReference>
<gene>
    <name evidence="9" type="ORF">FNF27_00167</name>
    <name evidence="8" type="ORF">FNF29_01296</name>
</gene>
<accession>A0A5A8CTR9</accession>
<reference evidence="10 11" key="1">
    <citation type="submission" date="2019-07" db="EMBL/GenBank/DDBJ databases">
        <title>Genomes of Cafeteria roenbergensis.</title>
        <authorList>
            <person name="Fischer M.G."/>
            <person name="Hackl T."/>
            <person name="Roman M."/>
        </authorList>
    </citation>
    <scope>NUCLEOTIDE SEQUENCE [LARGE SCALE GENOMIC DNA]</scope>
    <source>
        <strain evidence="8 11">BVI</strain>
        <strain evidence="9 10">E4-10P</strain>
    </source>
</reference>
<evidence type="ECO:0000313" key="11">
    <source>
        <dbReference type="Proteomes" id="UP000323011"/>
    </source>
</evidence>
<dbReference type="Proteomes" id="UP000323011">
    <property type="component" value="Unassembled WGS sequence"/>
</dbReference>
<dbReference type="EMBL" id="VLTN01000005">
    <property type="protein sequence ID" value="KAA0155877.1"/>
    <property type="molecule type" value="Genomic_DNA"/>
</dbReference>
<dbReference type="EMBL" id="VLTO01000001">
    <property type="protein sequence ID" value="KAA0178317.1"/>
    <property type="molecule type" value="Genomic_DNA"/>
</dbReference>
<evidence type="ECO:0008006" key="12">
    <source>
        <dbReference type="Google" id="ProtNLM"/>
    </source>
</evidence>
<keyword evidence="5" id="KW-0206">Cytoskeleton</keyword>